<feature type="transmembrane region" description="Helical" evidence="6">
    <location>
        <begin position="209"/>
        <end position="228"/>
    </location>
</feature>
<dbReference type="PROSITE" id="PS50850">
    <property type="entry name" value="MFS"/>
    <property type="match status" value="1"/>
</dbReference>
<evidence type="ECO:0000313" key="9">
    <source>
        <dbReference type="Proteomes" id="UP001500575"/>
    </source>
</evidence>
<feature type="transmembrane region" description="Helical" evidence="6">
    <location>
        <begin position="294"/>
        <end position="313"/>
    </location>
</feature>
<evidence type="ECO:0000256" key="2">
    <source>
        <dbReference type="ARBA" id="ARBA00022448"/>
    </source>
</evidence>
<feature type="transmembrane region" description="Helical" evidence="6">
    <location>
        <begin position="139"/>
        <end position="163"/>
    </location>
</feature>
<feature type="transmembrane region" description="Helical" evidence="6">
    <location>
        <begin position="50"/>
        <end position="68"/>
    </location>
</feature>
<dbReference type="InterPro" id="IPR011701">
    <property type="entry name" value="MFS"/>
</dbReference>
<dbReference type="Pfam" id="PF07690">
    <property type="entry name" value="MFS_1"/>
    <property type="match status" value="1"/>
</dbReference>
<evidence type="ECO:0000313" key="8">
    <source>
        <dbReference type="EMBL" id="GAA2117897.1"/>
    </source>
</evidence>
<keyword evidence="3 6" id="KW-0812">Transmembrane</keyword>
<feature type="domain" description="Major facilitator superfamily (MFS) profile" evidence="7">
    <location>
        <begin position="11"/>
        <end position="578"/>
    </location>
</feature>
<dbReference type="PANTHER" id="PTHR23501:SF191">
    <property type="entry name" value="VACUOLAR BASIC AMINO ACID TRANSPORTER 4"/>
    <property type="match status" value="1"/>
</dbReference>
<keyword evidence="9" id="KW-1185">Reference proteome</keyword>
<feature type="transmembrane region" description="Helical" evidence="6">
    <location>
        <begin position="80"/>
        <end position="99"/>
    </location>
</feature>
<reference evidence="9" key="1">
    <citation type="journal article" date="2019" name="Int. J. Syst. Evol. Microbiol.">
        <title>The Global Catalogue of Microorganisms (GCM) 10K type strain sequencing project: providing services to taxonomists for standard genome sequencing and annotation.</title>
        <authorList>
            <consortium name="The Broad Institute Genomics Platform"/>
            <consortium name="The Broad Institute Genome Sequencing Center for Infectious Disease"/>
            <person name="Wu L."/>
            <person name="Ma J."/>
        </authorList>
    </citation>
    <scope>NUCLEOTIDE SEQUENCE [LARGE SCALE GENOMIC DNA]</scope>
    <source>
        <strain evidence="9">JCM 16021</strain>
    </source>
</reference>
<dbReference type="Proteomes" id="UP001500575">
    <property type="component" value="Unassembled WGS sequence"/>
</dbReference>
<feature type="transmembrane region" description="Helical" evidence="6">
    <location>
        <begin position="426"/>
        <end position="446"/>
    </location>
</feature>
<dbReference type="Gene3D" id="1.20.1250.20">
    <property type="entry name" value="MFS general substrate transporter like domains"/>
    <property type="match status" value="1"/>
</dbReference>
<dbReference type="PANTHER" id="PTHR23501">
    <property type="entry name" value="MAJOR FACILITATOR SUPERFAMILY"/>
    <property type="match status" value="1"/>
</dbReference>
<keyword evidence="2" id="KW-0813">Transport</keyword>
<keyword evidence="4 6" id="KW-1133">Transmembrane helix</keyword>
<feature type="transmembrane region" description="Helical" evidence="6">
    <location>
        <begin position="325"/>
        <end position="341"/>
    </location>
</feature>
<feature type="transmembrane region" description="Helical" evidence="6">
    <location>
        <begin position="362"/>
        <end position="386"/>
    </location>
</feature>
<feature type="transmembrane region" description="Helical" evidence="6">
    <location>
        <begin position="555"/>
        <end position="574"/>
    </location>
</feature>
<evidence type="ECO:0000256" key="6">
    <source>
        <dbReference type="SAM" id="Phobius"/>
    </source>
</evidence>
<feature type="transmembrane region" description="Helical" evidence="6">
    <location>
        <begin position="169"/>
        <end position="188"/>
    </location>
</feature>
<feature type="transmembrane region" description="Helical" evidence="6">
    <location>
        <begin position="253"/>
        <end position="274"/>
    </location>
</feature>
<accession>A0ABP5JGV9</accession>
<organism evidence="8 9">
    <name type="scientific">Nocardioides bigeumensis</name>
    <dbReference type="NCBI Taxonomy" id="433657"/>
    <lineage>
        <taxon>Bacteria</taxon>
        <taxon>Bacillati</taxon>
        <taxon>Actinomycetota</taxon>
        <taxon>Actinomycetes</taxon>
        <taxon>Propionibacteriales</taxon>
        <taxon>Nocardioidaceae</taxon>
        <taxon>Nocardioides</taxon>
    </lineage>
</organism>
<dbReference type="RefSeq" id="WP_344302476.1">
    <property type="nucleotide sequence ID" value="NZ_BAAAQQ010000002.1"/>
</dbReference>
<dbReference type="InterPro" id="IPR036259">
    <property type="entry name" value="MFS_trans_sf"/>
</dbReference>
<feature type="transmembrane region" description="Helical" evidence="6">
    <location>
        <begin position="458"/>
        <end position="480"/>
    </location>
</feature>
<comment type="caution">
    <text evidence="8">The sequence shown here is derived from an EMBL/GenBank/DDBJ whole genome shotgun (WGS) entry which is preliminary data.</text>
</comment>
<dbReference type="EMBL" id="BAAAQQ010000002">
    <property type="protein sequence ID" value="GAA2117897.1"/>
    <property type="molecule type" value="Genomic_DNA"/>
</dbReference>
<evidence type="ECO:0000256" key="1">
    <source>
        <dbReference type="ARBA" id="ARBA00004429"/>
    </source>
</evidence>
<evidence type="ECO:0000256" key="3">
    <source>
        <dbReference type="ARBA" id="ARBA00022692"/>
    </source>
</evidence>
<evidence type="ECO:0000256" key="5">
    <source>
        <dbReference type="ARBA" id="ARBA00023136"/>
    </source>
</evidence>
<dbReference type="SUPFAM" id="SSF103473">
    <property type="entry name" value="MFS general substrate transporter"/>
    <property type="match status" value="2"/>
</dbReference>
<feature type="transmembrane region" description="Helical" evidence="6">
    <location>
        <begin position="492"/>
        <end position="514"/>
    </location>
</feature>
<dbReference type="PRINTS" id="PR01036">
    <property type="entry name" value="TCRTETB"/>
</dbReference>
<feature type="transmembrane region" description="Helical" evidence="6">
    <location>
        <begin position="105"/>
        <end position="127"/>
    </location>
</feature>
<feature type="transmembrane region" description="Helical" evidence="6">
    <location>
        <begin position="398"/>
        <end position="419"/>
    </location>
</feature>
<evidence type="ECO:0000256" key="4">
    <source>
        <dbReference type="ARBA" id="ARBA00022989"/>
    </source>
</evidence>
<proteinExistence type="predicted"/>
<keyword evidence="5 6" id="KW-0472">Membrane</keyword>
<gene>
    <name evidence="8" type="ORF">GCM10009843_09340</name>
</gene>
<dbReference type="InterPro" id="IPR020846">
    <property type="entry name" value="MFS_dom"/>
</dbReference>
<evidence type="ECO:0000259" key="7">
    <source>
        <dbReference type="PROSITE" id="PS50850"/>
    </source>
</evidence>
<comment type="subcellular location">
    <subcellularLocation>
        <location evidence="1">Cell inner membrane</location>
        <topology evidence="1">Multi-pass membrane protein</topology>
    </subcellularLocation>
</comment>
<protein>
    <recommendedName>
        <fullName evidence="7">Major facilitator superfamily (MFS) profile domain-containing protein</fullName>
    </recommendedName>
</protein>
<dbReference type="Gene3D" id="1.20.1720.10">
    <property type="entry name" value="Multidrug resistance protein D"/>
    <property type="match status" value="1"/>
</dbReference>
<name>A0ABP5JGV9_9ACTN</name>
<sequence length="592" mass="60782">MSPGDTSGRLLLGLASIAVAFAAADTYVVVLALPDMMTSVGVEVIQLQRAAPIVSGFLLGYVAMLPLIGRIADLRGRLPVLTAALVVFALGSLVTALAYDMPSIVTGRFLQGVGGGGLVPATLALVADLYPVHRRGVPLGVVSAVQEIGSVLGPLFGALVLSIADWRAIFLINLAVGLVLAAALRSISGGRAALAGRAASEASGRSRPPDVVGGLLLLITLVAGALVFTQPPPIMEDLTWGQVFIPFAGDGRWLTPVGAVAITAAALFLARCSFARRPLVDLRGWGRSAREADLPGALLLAVALSGVILAFATADPKVQVFSDQGLWYLAGGALAAVLYVRHQRRTATPLVPHGALSATPAWGSLVVSFFIGAALIAALIDIPLFARTTIYPDSQLQAALVLVRFLVTLPVGAIVGGYLTRRVPAGVVTAVGMLLAATGFLLMSGWDITTLEHASATVPLVVGGLGFGLALAPVNAAVLATTADEVHGLSTALVVVARMVGMLVGISALTTIGLRSYYSEQGGLPTVREACDGKSRCAEFTLLLKEAGIAQEQTVFLGAAVCAVIAAVLALILFRDAATRDLAARDLLRAAG</sequence>